<dbReference type="OrthoDB" id="9789468at2"/>
<dbReference type="Proteomes" id="UP000264141">
    <property type="component" value="Unassembled WGS sequence"/>
</dbReference>
<dbReference type="InterPro" id="IPR019480">
    <property type="entry name" value="Dihydroorotate_DH_Fe-S-bd"/>
</dbReference>
<dbReference type="InterPro" id="IPR037117">
    <property type="entry name" value="Dihydroorotate_DH_ele_sf"/>
</dbReference>
<feature type="domain" description="Dihydroorotate dehydrogenase electron transfer subunit iron-sulphur cluster binding" evidence="1">
    <location>
        <begin position="193"/>
        <end position="225"/>
    </location>
</feature>
<evidence type="ECO:0000313" key="3">
    <source>
        <dbReference type="Proteomes" id="UP000264141"/>
    </source>
</evidence>
<dbReference type="Gene3D" id="2.10.240.10">
    <property type="entry name" value="Dihydroorotate dehydrogenase, electron transfer subunit"/>
    <property type="match status" value="1"/>
</dbReference>
<reference evidence="2 3" key="1">
    <citation type="journal article" date="2018" name="Nat. Biotechnol.">
        <title>A standardized bacterial taxonomy based on genome phylogeny substantially revises the tree of life.</title>
        <authorList>
            <person name="Parks D.H."/>
            <person name="Chuvochina M."/>
            <person name="Waite D.W."/>
            <person name="Rinke C."/>
            <person name="Skarshewski A."/>
            <person name="Chaumeil P.A."/>
            <person name="Hugenholtz P."/>
        </authorList>
    </citation>
    <scope>NUCLEOTIDE SEQUENCE [LARGE SCALE GENOMIC DNA]</scope>
    <source>
        <strain evidence="2">UBA8781</strain>
    </source>
</reference>
<proteinExistence type="predicted"/>
<evidence type="ECO:0000313" key="2">
    <source>
        <dbReference type="EMBL" id="HCE17015.1"/>
    </source>
</evidence>
<dbReference type="STRING" id="229919.GCA_001050195_00385"/>
<dbReference type="EMBL" id="DPBP01000019">
    <property type="protein sequence ID" value="HCE17015.1"/>
    <property type="molecule type" value="Genomic_DNA"/>
</dbReference>
<organism evidence="2 3">
    <name type="scientific">Anaerolinea thermolimosa</name>
    <dbReference type="NCBI Taxonomy" id="229919"/>
    <lineage>
        <taxon>Bacteria</taxon>
        <taxon>Bacillati</taxon>
        <taxon>Chloroflexota</taxon>
        <taxon>Anaerolineae</taxon>
        <taxon>Anaerolineales</taxon>
        <taxon>Anaerolineaceae</taxon>
        <taxon>Anaerolinea</taxon>
    </lineage>
</organism>
<accession>A0A3D1JFL5</accession>
<protein>
    <recommendedName>
        <fullName evidence="1">Dihydroorotate dehydrogenase electron transfer subunit iron-sulphur cluster binding domain-containing protein</fullName>
    </recommendedName>
</protein>
<gene>
    <name evidence="2" type="ORF">DEQ80_04065</name>
</gene>
<evidence type="ECO:0000259" key="1">
    <source>
        <dbReference type="Pfam" id="PF10418"/>
    </source>
</evidence>
<dbReference type="Pfam" id="PF10418">
    <property type="entry name" value="DHODB_Fe-S_bind"/>
    <property type="match status" value="1"/>
</dbReference>
<sequence>MPIVNGTLLEIRFTESGLAGLVDCPRAVRPGPGQYLIASSQREEEALPVTLFSMSLPDEPLQVSPPLPAGWYPGLTLRLRGPLGHGFTLPREARRVALVAYQSPAGLLLSLTRFALKQGAAVTLCSTFPPPPALPEEVEVLPFSQLKEAVAWADYLAAAFAREHYAELRQLLGNHLQERASLSAEGLILTPMPCAGLGSCGVCAVHTRAGWKHICLDGPVFSLRSLEEAP</sequence>
<dbReference type="AlphaFoldDB" id="A0A3D1JFL5"/>
<comment type="caution">
    <text evidence="2">The sequence shown here is derived from an EMBL/GenBank/DDBJ whole genome shotgun (WGS) entry which is preliminary data.</text>
</comment>
<dbReference type="RefSeq" id="WP_062189215.1">
    <property type="nucleotide sequence ID" value="NZ_DF967965.1"/>
</dbReference>
<name>A0A3D1JFL5_9CHLR</name>